<feature type="compositionally biased region" description="Low complexity" evidence="1">
    <location>
        <begin position="98"/>
        <end position="109"/>
    </location>
</feature>
<feature type="compositionally biased region" description="Basic and acidic residues" evidence="1">
    <location>
        <begin position="1"/>
        <end position="17"/>
    </location>
</feature>
<feature type="region of interest" description="Disordered" evidence="1">
    <location>
        <begin position="81"/>
        <end position="158"/>
    </location>
</feature>
<dbReference type="InterPro" id="IPR000953">
    <property type="entry name" value="Chromo/chromo_shadow_dom"/>
</dbReference>
<name>F2UFP2_SALR5</name>
<evidence type="ECO:0000259" key="2">
    <source>
        <dbReference type="PROSITE" id="PS50013"/>
    </source>
</evidence>
<organism evidence="4">
    <name type="scientific">Salpingoeca rosetta (strain ATCC 50818 / BSB-021)</name>
    <dbReference type="NCBI Taxonomy" id="946362"/>
    <lineage>
        <taxon>Eukaryota</taxon>
        <taxon>Choanoflagellata</taxon>
        <taxon>Craspedida</taxon>
        <taxon>Salpingoecidae</taxon>
        <taxon>Salpingoeca</taxon>
    </lineage>
</organism>
<dbReference type="GeneID" id="16072625"/>
<sequence>MSDERRRTRSQDTKKELPPPSEYKGVWFEKDFVDTGKVAGTVTKLLVNGHPLHNEDVYVAEYVDGDSEVLTKDELDELISTGKCKAPPHGLPKKKRTAQAASSSQPSTPKKARTRGRKSAAATSSSSSSSSSTKKTMKKSTATPKSTAKRSSRRSLPDSFYGEQYTIEKLVDRKYEPALKYRVRWMGDWPEEEKETWEDVNNINPDMVKTYDKEHGPPSKPNVSLKAMEKLKAEKMKALSDFKSLLEYLEPPSWTSDHKSVKELTSEELLNFPLADFVQAYGKALAEVIQNKEA</sequence>
<proteinExistence type="predicted"/>
<dbReference type="CDD" id="cd00024">
    <property type="entry name" value="CD_CSD"/>
    <property type="match status" value="1"/>
</dbReference>
<dbReference type="OrthoDB" id="3543857at2759"/>
<dbReference type="Proteomes" id="UP000007799">
    <property type="component" value="Unassembled WGS sequence"/>
</dbReference>
<dbReference type="Gene3D" id="2.40.50.40">
    <property type="match status" value="1"/>
</dbReference>
<keyword evidence="4" id="KW-1185">Reference proteome</keyword>
<dbReference type="InParanoid" id="F2UFP2"/>
<feature type="region of interest" description="Disordered" evidence="1">
    <location>
        <begin position="1"/>
        <end position="22"/>
    </location>
</feature>
<dbReference type="InterPro" id="IPR016197">
    <property type="entry name" value="Chromo-like_dom_sf"/>
</dbReference>
<dbReference type="RefSeq" id="XP_004992067.1">
    <property type="nucleotide sequence ID" value="XM_004992010.1"/>
</dbReference>
<dbReference type="AlphaFoldDB" id="F2UFP2"/>
<reference evidence="3" key="1">
    <citation type="submission" date="2009-08" db="EMBL/GenBank/DDBJ databases">
        <title>Annotation of Salpingoeca rosetta.</title>
        <authorList>
            <consortium name="The Broad Institute Genome Sequencing Platform"/>
            <person name="Russ C."/>
            <person name="Cuomo C."/>
            <person name="Burger G."/>
            <person name="Gray M.W."/>
            <person name="Holland P.W.H."/>
            <person name="King N."/>
            <person name="Lang F.B.F."/>
            <person name="Roger A.J."/>
            <person name="Ruiz-Trillo I."/>
            <person name="Young S.K."/>
            <person name="Zeng Q."/>
            <person name="Gargeya S."/>
            <person name="Alvarado L."/>
            <person name="Berlin A."/>
            <person name="Chapman S.B."/>
            <person name="Chen Z."/>
            <person name="Freedman E."/>
            <person name="Gellesch M."/>
            <person name="Goldberg J."/>
            <person name="Griggs A."/>
            <person name="Gujja S."/>
            <person name="Heilman E."/>
            <person name="Heiman D."/>
            <person name="Howarth C."/>
            <person name="Mehta T."/>
            <person name="Neiman D."/>
            <person name="Pearson M."/>
            <person name="Roberts A."/>
            <person name="Saif S."/>
            <person name="Shea T."/>
            <person name="Shenoy N."/>
            <person name="Sisk P."/>
            <person name="Stolte C."/>
            <person name="Sykes S."/>
            <person name="White J."/>
            <person name="Yandava C."/>
            <person name="Haas B."/>
            <person name="Nusbaum C."/>
            <person name="Birren B."/>
        </authorList>
    </citation>
    <scope>NUCLEOTIDE SEQUENCE [LARGE SCALE GENOMIC DNA]</scope>
    <source>
        <strain evidence="3">ATCC 50818</strain>
    </source>
</reference>
<evidence type="ECO:0000256" key="1">
    <source>
        <dbReference type="SAM" id="MobiDB-lite"/>
    </source>
</evidence>
<dbReference type="PROSITE" id="PS50013">
    <property type="entry name" value="CHROMO_2"/>
    <property type="match status" value="1"/>
</dbReference>
<evidence type="ECO:0000313" key="4">
    <source>
        <dbReference type="Proteomes" id="UP000007799"/>
    </source>
</evidence>
<dbReference type="KEGG" id="sre:PTSG_12466"/>
<dbReference type="EMBL" id="GL832972">
    <property type="protein sequence ID" value="EGD75610.1"/>
    <property type="molecule type" value="Genomic_DNA"/>
</dbReference>
<gene>
    <name evidence="3" type="ORF">PTSG_12466</name>
</gene>
<feature type="domain" description="Chromo" evidence="2">
    <location>
        <begin position="165"/>
        <end position="223"/>
    </location>
</feature>
<evidence type="ECO:0000313" key="3">
    <source>
        <dbReference type="EMBL" id="EGD75610.1"/>
    </source>
</evidence>
<accession>F2UFP2</accession>
<dbReference type="SUPFAM" id="SSF54160">
    <property type="entry name" value="Chromo domain-like"/>
    <property type="match status" value="1"/>
</dbReference>
<protein>
    <recommendedName>
        <fullName evidence="2">Chromo domain-containing protein</fullName>
    </recommendedName>
</protein>
<feature type="compositionally biased region" description="Low complexity" evidence="1">
    <location>
        <begin position="119"/>
        <end position="146"/>
    </location>
</feature>